<name>A0ABZ0IDF2_9GAMM</name>
<keyword evidence="3" id="KW-1185">Reference proteome</keyword>
<keyword evidence="1" id="KW-1133">Transmembrane helix</keyword>
<dbReference type="RefSeq" id="WP_407328321.1">
    <property type="nucleotide sequence ID" value="NZ_CP136865.1"/>
</dbReference>
<proteinExistence type="predicted"/>
<evidence type="ECO:0000256" key="1">
    <source>
        <dbReference type="SAM" id="Phobius"/>
    </source>
</evidence>
<protein>
    <recommendedName>
        <fullName evidence="4">DUF2834 domain-containing protein</fullName>
    </recommendedName>
</protein>
<evidence type="ECO:0000313" key="2">
    <source>
        <dbReference type="EMBL" id="WOJ97466.1"/>
    </source>
</evidence>
<evidence type="ECO:0000313" key="3">
    <source>
        <dbReference type="Proteomes" id="UP001626549"/>
    </source>
</evidence>
<dbReference type="Proteomes" id="UP001626549">
    <property type="component" value="Chromosome"/>
</dbReference>
<reference evidence="2 3" key="1">
    <citation type="submission" date="2023-10" db="EMBL/GenBank/DDBJ databases">
        <title>Two novel species belonging to the OM43/NOR5 clade.</title>
        <authorList>
            <person name="Park M."/>
        </authorList>
    </citation>
    <scope>NUCLEOTIDE SEQUENCE [LARGE SCALE GENOMIC DNA]</scope>
    <source>
        <strain evidence="2 3">IMCC45268</strain>
    </source>
</reference>
<sequence>MNQRNLALIILIPFAALTTWSLMNGGIAGIFATHKTPGGLQVFVDLVIALLLLLTFLVPHARDRGRNPWIWVVLTLALGSFGPLLYLATDRPKNE</sequence>
<gene>
    <name evidence="2" type="ORF">R0137_02575</name>
</gene>
<accession>A0ABZ0IDF2</accession>
<feature type="transmembrane region" description="Helical" evidence="1">
    <location>
        <begin position="69"/>
        <end position="88"/>
    </location>
</feature>
<dbReference type="EMBL" id="CP136865">
    <property type="protein sequence ID" value="WOJ97466.1"/>
    <property type="molecule type" value="Genomic_DNA"/>
</dbReference>
<keyword evidence="1" id="KW-0812">Transmembrane</keyword>
<feature type="transmembrane region" description="Helical" evidence="1">
    <location>
        <begin position="38"/>
        <end position="57"/>
    </location>
</feature>
<evidence type="ECO:0008006" key="4">
    <source>
        <dbReference type="Google" id="ProtNLM"/>
    </source>
</evidence>
<organism evidence="2 3">
    <name type="scientific">Congregibacter brevis</name>
    <dbReference type="NCBI Taxonomy" id="3081201"/>
    <lineage>
        <taxon>Bacteria</taxon>
        <taxon>Pseudomonadati</taxon>
        <taxon>Pseudomonadota</taxon>
        <taxon>Gammaproteobacteria</taxon>
        <taxon>Cellvibrionales</taxon>
        <taxon>Halieaceae</taxon>
        <taxon>Congregibacter</taxon>
    </lineage>
</organism>
<keyword evidence="1" id="KW-0472">Membrane</keyword>